<evidence type="ECO:0000256" key="21">
    <source>
        <dbReference type="ARBA" id="ARBA00075145"/>
    </source>
</evidence>
<comment type="catalytic activity">
    <reaction evidence="19">
        <text>15-deoxy-Delta(12,14)-prostaglandin J2 + glutathione = 15-deoxy-Delta(12,14)-prostaglandin J2-S-(R)-glutathione</text>
        <dbReference type="Rhea" id="RHEA:75963"/>
        <dbReference type="ChEBI" id="CHEBI:57925"/>
        <dbReference type="ChEBI" id="CHEBI:85236"/>
        <dbReference type="ChEBI" id="CHEBI:194498"/>
    </reaction>
    <physiologicalReaction direction="left-to-right" evidence="19">
        <dbReference type="Rhea" id="RHEA:75964"/>
    </physiologicalReaction>
</comment>
<keyword evidence="13" id="KW-0449">Lipoprotein</keyword>
<evidence type="ECO:0000313" key="25">
    <source>
        <dbReference type="EMBL" id="KAG2461683.1"/>
    </source>
</evidence>
<comment type="pathway">
    <text evidence="15">Lipid metabolism; arachidonate metabolism.</text>
</comment>
<comment type="similarity">
    <text evidence="2">Belongs to the MAPEG family.</text>
</comment>
<dbReference type="GO" id="GO:0006691">
    <property type="term" value="P:leukotriene metabolic process"/>
    <property type="evidence" value="ECO:0007669"/>
    <property type="project" value="UniProtKB-ARBA"/>
</dbReference>
<keyword evidence="11" id="KW-0564">Palmitate</keyword>
<dbReference type="EMBL" id="JAATIS010004524">
    <property type="protein sequence ID" value="KAG2461683.1"/>
    <property type="molecule type" value="Genomic_DNA"/>
</dbReference>
<dbReference type="SUPFAM" id="SSF161084">
    <property type="entry name" value="MAPEG domain-like"/>
    <property type="match status" value="1"/>
</dbReference>
<evidence type="ECO:0000256" key="11">
    <source>
        <dbReference type="ARBA" id="ARBA00023139"/>
    </source>
</evidence>
<dbReference type="GO" id="GO:0004602">
    <property type="term" value="F:glutathione peroxidase activity"/>
    <property type="evidence" value="ECO:0007669"/>
    <property type="project" value="TreeGrafter"/>
</dbReference>
<accession>A0A8X8BKZ6</accession>
<evidence type="ECO:0000256" key="22">
    <source>
        <dbReference type="ARBA" id="ARBA00076908"/>
    </source>
</evidence>
<evidence type="ECO:0000256" key="19">
    <source>
        <dbReference type="ARBA" id="ARBA00051411"/>
    </source>
</evidence>
<evidence type="ECO:0000256" key="3">
    <source>
        <dbReference type="ARBA" id="ARBA00022679"/>
    </source>
</evidence>
<dbReference type="Gene3D" id="1.20.120.550">
    <property type="entry name" value="Membrane associated eicosanoid/glutathione metabolism-like domain"/>
    <property type="match status" value="1"/>
</dbReference>
<evidence type="ECO:0000256" key="2">
    <source>
        <dbReference type="ARBA" id="ARBA00010459"/>
    </source>
</evidence>
<comment type="pathway">
    <text evidence="14">Lipid metabolism; leukotriene C4 biosynthesis.</text>
</comment>
<proteinExistence type="inferred from homology"/>
<reference evidence="25 26" key="1">
    <citation type="journal article" date="2021" name="Cell">
        <title>Tracing the genetic footprints of vertebrate landing in non-teleost ray-finned fishes.</title>
        <authorList>
            <person name="Bi X."/>
            <person name="Wang K."/>
            <person name="Yang L."/>
            <person name="Pan H."/>
            <person name="Jiang H."/>
            <person name="Wei Q."/>
            <person name="Fang M."/>
            <person name="Yu H."/>
            <person name="Zhu C."/>
            <person name="Cai Y."/>
            <person name="He Y."/>
            <person name="Gan X."/>
            <person name="Zeng H."/>
            <person name="Yu D."/>
            <person name="Zhu Y."/>
            <person name="Jiang H."/>
            <person name="Qiu Q."/>
            <person name="Yang H."/>
            <person name="Zhang Y.E."/>
            <person name="Wang W."/>
            <person name="Zhu M."/>
            <person name="He S."/>
            <person name="Zhang G."/>
        </authorList>
    </citation>
    <scope>NUCLEOTIDE SEQUENCE [LARGE SCALE GENOMIC DNA]</scope>
    <source>
        <strain evidence="25">Bchr_013</strain>
    </source>
</reference>
<dbReference type="GO" id="GO:0005783">
    <property type="term" value="C:endoplasmic reticulum"/>
    <property type="evidence" value="ECO:0007669"/>
    <property type="project" value="TreeGrafter"/>
</dbReference>
<dbReference type="GO" id="GO:0006629">
    <property type="term" value="P:lipid metabolic process"/>
    <property type="evidence" value="ECO:0007669"/>
    <property type="project" value="UniProtKB-KW"/>
</dbReference>
<evidence type="ECO:0000256" key="12">
    <source>
        <dbReference type="ARBA" id="ARBA00023239"/>
    </source>
</evidence>
<protein>
    <recommendedName>
        <fullName evidence="20">Glutathione S-transferase 3, mitochondrial</fullName>
        <ecNumber evidence="16">4.4.1.20</ecNumber>
    </recommendedName>
    <alternativeName>
        <fullName evidence="21">Glutathione peroxidase MGST3</fullName>
    </alternativeName>
    <alternativeName>
        <fullName evidence="22">LTC4 synthase MGST3</fullName>
    </alternativeName>
</protein>
<evidence type="ECO:0000256" key="23">
    <source>
        <dbReference type="SAM" id="MobiDB-lite"/>
    </source>
</evidence>
<dbReference type="FunFam" id="1.20.120.550:FF:000004">
    <property type="entry name" value="Microsomal glutathione S-transferase 3"/>
    <property type="match status" value="1"/>
</dbReference>
<comment type="catalytic activity">
    <reaction evidence="17">
        <text>(5S)-hydroperoxy-(6E,8Z,11Z,14Z)-eicosatetraenoate + 2 glutathione = (5S)-hydroxy-(6E,8Z,11Z,14Z)-eicosatetraenoate + glutathione disulfide + H2O</text>
        <dbReference type="Rhea" id="RHEA:48620"/>
        <dbReference type="ChEBI" id="CHEBI:15377"/>
        <dbReference type="ChEBI" id="CHEBI:57450"/>
        <dbReference type="ChEBI" id="CHEBI:57925"/>
        <dbReference type="ChEBI" id="CHEBI:58297"/>
        <dbReference type="ChEBI" id="CHEBI:90632"/>
    </reaction>
    <physiologicalReaction direction="left-to-right" evidence="17">
        <dbReference type="Rhea" id="RHEA:48621"/>
    </physiologicalReaction>
</comment>
<evidence type="ECO:0000256" key="9">
    <source>
        <dbReference type="ARBA" id="ARBA00023128"/>
    </source>
</evidence>
<comment type="caution">
    <text evidence="25">The sequence shown here is derived from an EMBL/GenBank/DDBJ whole genome shotgun (WGS) entry which is preliminary data.</text>
</comment>
<evidence type="ECO:0000256" key="4">
    <source>
        <dbReference type="ARBA" id="ARBA00022692"/>
    </source>
</evidence>
<dbReference type="Pfam" id="PF01124">
    <property type="entry name" value="MAPEG"/>
    <property type="match status" value="1"/>
</dbReference>
<comment type="subcellular location">
    <subcellularLocation>
        <location evidence="1">Mitochondrion outer membrane</location>
        <topology evidence="1">Multi-pass membrane protein</topology>
    </subcellularLocation>
</comment>
<evidence type="ECO:0000256" key="16">
    <source>
        <dbReference type="ARBA" id="ARBA00039056"/>
    </source>
</evidence>
<keyword evidence="8" id="KW-0443">Lipid metabolism</keyword>
<evidence type="ECO:0000256" key="8">
    <source>
        <dbReference type="ARBA" id="ARBA00023098"/>
    </source>
</evidence>
<feature type="transmembrane region" description="Helical" evidence="24">
    <location>
        <begin position="101"/>
        <end position="120"/>
    </location>
</feature>
<feature type="region of interest" description="Disordered" evidence="23">
    <location>
        <begin position="221"/>
        <end position="249"/>
    </location>
</feature>
<feature type="compositionally biased region" description="Basic and acidic residues" evidence="23">
    <location>
        <begin position="230"/>
        <end position="249"/>
    </location>
</feature>
<dbReference type="PANTHER" id="PTHR10250:SF26">
    <property type="entry name" value="GLUTATHIONE S-TRANSFERASE 3, MITOCHONDRIAL"/>
    <property type="match status" value="1"/>
</dbReference>
<feature type="compositionally biased region" description="Basic and acidic residues" evidence="23">
    <location>
        <begin position="1"/>
        <end position="20"/>
    </location>
</feature>
<evidence type="ECO:0000256" key="5">
    <source>
        <dbReference type="ARBA" id="ARBA00022787"/>
    </source>
</evidence>
<keyword evidence="6 24" id="KW-1133">Transmembrane helix</keyword>
<organism evidence="25 26">
    <name type="scientific">Polypterus senegalus</name>
    <name type="common">Senegal bichir</name>
    <dbReference type="NCBI Taxonomy" id="55291"/>
    <lineage>
        <taxon>Eukaryota</taxon>
        <taxon>Metazoa</taxon>
        <taxon>Chordata</taxon>
        <taxon>Craniata</taxon>
        <taxon>Vertebrata</taxon>
        <taxon>Euteleostomi</taxon>
        <taxon>Actinopterygii</taxon>
        <taxon>Polypteriformes</taxon>
        <taxon>Polypteridae</taxon>
        <taxon>Polypterus</taxon>
    </lineage>
</organism>
<dbReference type="InterPro" id="IPR050997">
    <property type="entry name" value="MAPEG"/>
</dbReference>
<evidence type="ECO:0000256" key="13">
    <source>
        <dbReference type="ARBA" id="ARBA00023288"/>
    </source>
</evidence>
<evidence type="ECO:0000256" key="24">
    <source>
        <dbReference type="SAM" id="Phobius"/>
    </source>
</evidence>
<feature type="non-terminal residue" evidence="25">
    <location>
        <position position="1"/>
    </location>
</feature>
<dbReference type="GO" id="GO:0004464">
    <property type="term" value="F:leukotriene-C4 synthase activity"/>
    <property type="evidence" value="ECO:0007669"/>
    <property type="project" value="UniProtKB-EC"/>
</dbReference>
<gene>
    <name evidence="25" type="primary">Mgst3_1</name>
    <name evidence="25" type="ORF">GTO96_0009050</name>
</gene>
<evidence type="ECO:0000256" key="10">
    <source>
        <dbReference type="ARBA" id="ARBA00023136"/>
    </source>
</evidence>
<feature type="non-terminal residue" evidence="25">
    <location>
        <position position="261"/>
    </location>
</feature>
<dbReference type="GO" id="GO:0005635">
    <property type="term" value="C:nuclear envelope"/>
    <property type="evidence" value="ECO:0007669"/>
    <property type="project" value="TreeGrafter"/>
</dbReference>
<dbReference type="InterPro" id="IPR001129">
    <property type="entry name" value="Membr-assoc_MAPEG"/>
</dbReference>
<evidence type="ECO:0000256" key="7">
    <source>
        <dbReference type="ARBA" id="ARBA00023002"/>
    </source>
</evidence>
<evidence type="ECO:0000313" key="26">
    <source>
        <dbReference type="Proteomes" id="UP000886611"/>
    </source>
</evidence>
<dbReference type="EC" id="4.4.1.20" evidence="16"/>
<evidence type="ECO:0000256" key="6">
    <source>
        <dbReference type="ARBA" id="ARBA00022989"/>
    </source>
</evidence>
<evidence type="ECO:0000256" key="14">
    <source>
        <dbReference type="ARBA" id="ARBA00037884"/>
    </source>
</evidence>
<dbReference type="PANTHER" id="PTHR10250">
    <property type="entry name" value="MICROSOMAL GLUTATHIONE S-TRANSFERASE"/>
    <property type="match status" value="1"/>
</dbReference>
<keyword evidence="7" id="KW-0560">Oxidoreductase</keyword>
<name>A0A8X8BKZ6_POLSE</name>
<evidence type="ECO:0000256" key="15">
    <source>
        <dbReference type="ARBA" id="ARBA00037916"/>
    </source>
</evidence>
<dbReference type="AlphaFoldDB" id="A0A8X8BKZ6"/>
<evidence type="ECO:0000256" key="17">
    <source>
        <dbReference type="ARBA" id="ARBA00043664"/>
    </source>
</evidence>
<evidence type="ECO:0000256" key="1">
    <source>
        <dbReference type="ARBA" id="ARBA00004374"/>
    </source>
</evidence>
<keyword evidence="5" id="KW-1000">Mitochondrion outer membrane</keyword>
<keyword evidence="10 24" id="KW-0472">Membrane</keyword>
<keyword evidence="3 25" id="KW-0808">Transferase</keyword>
<keyword evidence="26" id="KW-1185">Reference proteome</keyword>
<evidence type="ECO:0000256" key="18">
    <source>
        <dbReference type="ARBA" id="ARBA00049298"/>
    </source>
</evidence>
<evidence type="ECO:0000256" key="20">
    <source>
        <dbReference type="ARBA" id="ARBA00069748"/>
    </source>
</evidence>
<keyword evidence="9" id="KW-0496">Mitochondrion</keyword>
<dbReference type="InterPro" id="IPR023352">
    <property type="entry name" value="MAPEG-like_dom_sf"/>
</dbReference>
<dbReference type="GO" id="GO:0005741">
    <property type="term" value="C:mitochondrial outer membrane"/>
    <property type="evidence" value="ECO:0007669"/>
    <property type="project" value="UniProtKB-SubCell"/>
</dbReference>
<keyword evidence="12" id="KW-0456">Lyase</keyword>
<keyword evidence="4 24" id="KW-0812">Transmembrane</keyword>
<comment type="catalytic activity">
    <reaction evidence="18">
        <text>leukotriene C4 = leukotriene A4 + glutathione</text>
        <dbReference type="Rhea" id="RHEA:17617"/>
        <dbReference type="ChEBI" id="CHEBI:57463"/>
        <dbReference type="ChEBI" id="CHEBI:57925"/>
        <dbReference type="ChEBI" id="CHEBI:57973"/>
        <dbReference type="EC" id="4.4.1.20"/>
    </reaction>
    <physiologicalReaction direction="right-to-left" evidence="18">
        <dbReference type="Rhea" id="RHEA:17619"/>
    </physiologicalReaction>
</comment>
<sequence length="261" mass="29291">MARATEREDKTLSAKKDDPKPTAAYVCHADGSMMSHPRPPIVMAPATCDLQWLQNTERQSKRKPRGVEDGKRDAIAQRHTYSFQKLLSSSSADMGALSKEYGFVVLTGTASFIMVMHLAYNVGKARKKYAVDYPKMYSDDSEDGNMFNCVQRAHQHTLELYPAFLFFLSIGGIQHPRVAGALGLTWIVSREIYAYGYYTGGLQIQSGVQWRSPVGRPSIGSEGLTSMLKTQEHEKHKSGDGDKKNVTEYPVKKWRECEDNE</sequence>
<dbReference type="Proteomes" id="UP000886611">
    <property type="component" value="Unassembled WGS sequence"/>
</dbReference>
<feature type="region of interest" description="Disordered" evidence="23">
    <location>
        <begin position="1"/>
        <end position="23"/>
    </location>
</feature>
<dbReference type="GO" id="GO:0004364">
    <property type="term" value="F:glutathione transferase activity"/>
    <property type="evidence" value="ECO:0007669"/>
    <property type="project" value="TreeGrafter"/>
</dbReference>